<sequence>NHCANVMHAQAFMIKNSLSCEPSTRTHEADNPEGLEGPLESNWMFFGIEDFCVINQAAEDIKKLRSQVADNKRYKKKILESGAQVIPLITQVDPHKKKELDKASCNKSAQIPIQEAP</sequence>
<organism evidence="2 3">
    <name type="scientific">Taxus chinensis</name>
    <name type="common">Chinese yew</name>
    <name type="synonym">Taxus wallichiana var. chinensis</name>
    <dbReference type="NCBI Taxonomy" id="29808"/>
    <lineage>
        <taxon>Eukaryota</taxon>
        <taxon>Viridiplantae</taxon>
        <taxon>Streptophyta</taxon>
        <taxon>Embryophyta</taxon>
        <taxon>Tracheophyta</taxon>
        <taxon>Spermatophyta</taxon>
        <taxon>Pinopsida</taxon>
        <taxon>Pinidae</taxon>
        <taxon>Conifers II</taxon>
        <taxon>Cupressales</taxon>
        <taxon>Taxaceae</taxon>
        <taxon>Taxus</taxon>
    </lineage>
</organism>
<keyword evidence="3" id="KW-1185">Reference proteome</keyword>
<feature type="non-terminal residue" evidence="2">
    <location>
        <position position="117"/>
    </location>
</feature>
<reference evidence="2 3" key="1">
    <citation type="journal article" date="2021" name="Nat. Plants">
        <title>The Taxus genome provides insights into paclitaxel biosynthesis.</title>
        <authorList>
            <person name="Xiong X."/>
            <person name="Gou J."/>
            <person name="Liao Q."/>
            <person name="Li Y."/>
            <person name="Zhou Q."/>
            <person name="Bi G."/>
            <person name="Li C."/>
            <person name="Du R."/>
            <person name="Wang X."/>
            <person name="Sun T."/>
            <person name="Guo L."/>
            <person name="Liang H."/>
            <person name="Lu P."/>
            <person name="Wu Y."/>
            <person name="Zhang Z."/>
            <person name="Ro D.K."/>
            <person name="Shang Y."/>
            <person name="Huang S."/>
            <person name="Yan J."/>
        </authorList>
    </citation>
    <scope>NUCLEOTIDE SEQUENCE [LARGE SCALE GENOMIC DNA]</scope>
    <source>
        <strain evidence="2">Ta-2019</strain>
    </source>
</reference>
<gene>
    <name evidence="2" type="ORF">KI387_028409</name>
</gene>
<dbReference type="AlphaFoldDB" id="A0AA38FZG0"/>
<evidence type="ECO:0000313" key="2">
    <source>
        <dbReference type="EMBL" id="KAH9313374.1"/>
    </source>
</evidence>
<comment type="caution">
    <text evidence="2">The sequence shown here is derived from an EMBL/GenBank/DDBJ whole genome shotgun (WGS) entry which is preliminary data.</text>
</comment>
<dbReference type="EMBL" id="JAHRHJ020000006">
    <property type="protein sequence ID" value="KAH9313374.1"/>
    <property type="molecule type" value="Genomic_DNA"/>
</dbReference>
<feature type="region of interest" description="Disordered" evidence="1">
    <location>
        <begin position="97"/>
        <end position="117"/>
    </location>
</feature>
<accession>A0AA38FZG0</accession>
<protein>
    <submittedName>
        <fullName evidence="2">Uncharacterized protein</fullName>
    </submittedName>
</protein>
<dbReference type="Proteomes" id="UP000824469">
    <property type="component" value="Unassembled WGS sequence"/>
</dbReference>
<feature type="non-terminal residue" evidence="2">
    <location>
        <position position="1"/>
    </location>
</feature>
<evidence type="ECO:0000256" key="1">
    <source>
        <dbReference type="SAM" id="MobiDB-lite"/>
    </source>
</evidence>
<name>A0AA38FZG0_TAXCH</name>
<proteinExistence type="predicted"/>
<evidence type="ECO:0000313" key="3">
    <source>
        <dbReference type="Proteomes" id="UP000824469"/>
    </source>
</evidence>